<dbReference type="AlphaFoldDB" id="A0A0A2WLN3"/>
<protein>
    <submittedName>
        <fullName evidence="8">CadC-family transcriptional regulator</fullName>
    </submittedName>
</protein>
<feature type="repeat" description="TPR" evidence="4">
    <location>
        <begin position="358"/>
        <end position="391"/>
    </location>
</feature>
<keyword evidence="6" id="KW-0472">Membrane</keyword>
<dbReference type="SMART" id="SM00862">
    <property type="entry name" value="Trans_reg_C"/>
    <property type="match status" value="1"/>
</dbReference>
<dbReference type="STRING" id="1300345.LF41_1232"/>
<evidence type="ECO:0000259" key="7">
    <source>
        <dbReference type="PROSITE" id="PS51755"/>
    </source>
</evidence>
<sequence>MSDAAVYRFDSGELDGARHRLRIGGQAVELEPKAFAVLEDLLAHAGTLRSRDDLLDAVWGHRHVTPAVLNRCIGQVRKALGDHAESPRYIQTVHTLGYRFIAPVEVVPEAAATDASDVPRKRRIGWMVAAAIAGVALVAVVAWRSRDGASAPGEVVARAPTQVVLVRFAIPPQAAGIAPQVRALEASVLQRLRMLPGLRVERGLARDDAIVLAGDVVGPAPDWRLRIRVRHAATPFERAYPLQLATLGETAIGVQTDVARLVRPDSATLLAPGGALDAGESIRSGLRARAGLKQRDRDDAIIAFQRALQIDPTNADAWCHLGGMHLLRVSENLASKDTVIPAASEAIERGLRLDPASSACLVQQGELLRLRERFDEAERAYRRALALEPTLMEPRLALVMMDGDRGHYARVRDGLERIVSEHPEKGWPHCELIGAYEATGEPDKARAFEATVYARHPRLRDVNWYSPSVDMMYGRPAAGIRRYQQIAAIDPDDHSYSLVTAYVAAWLGDTALAKAELDRAGVLDTSHYLQAHAWLFFALGDPEGASTWLRSAQVSPSLALYQRALQAQSLALAGHRDAALREYARVYEGGWRDDDPVEHSGAGPGYASHLLNYAALLPPGPTRTDAIASAARHLANKRANGLGLPWVDYQAAQIAVMQGDRAAAMAALDRAIDAGYTDVLSLYRDLPWRMLDDDPAFEQRKARLAAIAQAQRRLLTGDGADTASVVAR</sequence>
<accession>A0A0A2WLN3</accession>
<comment type="caution">
    <text evidence="8">The sequence shown here is derived from an EMBL/GenBank/DDBJ whole genome shotgun (WGS) entry which is preliminary data.</text>
</comment>
<name>A0A0A2WLN3_9GAMM</name>
<keyword evidence="1" id="KW-0677">Repeat</keyword>
<keyword evidence="9" id="KW-1185">Reference proteome</keyword>
<dbReference type="PANTHER" id="PTHR45586:SF1">
    <property type="entry name" value="LIPOPOLYSACCHARIDE ASSEMBLY PROTEIN B"/>
    <property type="match status" value="1"/>
</dbReference>
<keyword evidence="3 5" id="KW-0238">DNA-binding</keyword>
<dbReference type="EMBL" id="JRKJ01000002">
    <property type="protein sequence ID" value="KGQ20693.1"/>
    <property type="molecule type" value="Genomic_DNA"/>
</dbReference>
<dbReference type="PROSITE" id="PS50005">
    <property type="entry name" value="TPR"/>
    <property type="match status" value="1"/>
</dbReference>
<evidence type="ECO:0000256" key="1">
    <source>
        <dbReference type="ARBA" id="ARBA00022737"/>
    </source>
</evidence>
<keyword evidence="6" id="KW-0812">Transmembrane</keyword>
<dbReference type="PROSITE" id="PS51755">
    <property type="entry name" value="OMPR_PHOB"/>
    <property type="match status" value="1"/>
</dbReference>
<proteinExistence type="predicted"/>
<evidence type="ECO:0000256" key="6">
    <source>
        <dbReference type="SAM" id="Phobius"/>
    </source>
</evidence>
<dbReference type="Pfam" id="PF00486">
    <property type="entry name" value="Trans_reg_C"/>
    <property type="match status" value="1"/>
</dbReference>
<keyword evidence="6" id="KW-1133">Transmembrane helix</keyword>
<dbReference type="eggNOG" id="COG3710">
    <property type="taxonomic scope" value="Bacteria"/>
</dbReference>
<dbReference type="InterPro" id="IPR011990">
    <property type="entry name" value="TPR-like_helical_dom_sf"/>
</dbReference>
<feature type="DNA-binding region" description="OmpR/PhoB-type" evidence="5">
    <location>
        <begin position="4"/>
        <end position="102"/>
    </location>
</feature>
<dbReference type="SMART" id="SM00028">
    <property type="entry name" value="TPR"/>
    <property type="match status" value="2"/>
</dbReference>
<dbReference type="SUPFAM" id="SSF48452">
    <property type="entry name" value="TPR-like"/>
    <property type="match status" value="2"/>
</dbReference>
<gene>
    <name evidence="8" type="ORF">LF41_1232</name>
</gene>
<feature type="domain" description="OmpR/PhoB-type" evidence="7">
    <location>
        <begin position="4"/>
        <end position="102"/>
    </location>
</feature>
<evidence type="ECO:0000256" key="5">
    <source>
        <dbReference type="PROSITE-ProRule" id="PRU01091"/>
    </source>
</evidence>
<dbReference type="eggNOG" id="COG0457">
    <property type="taxonomic scope" value="Bacteria"/>
</dbReference>
<evidence type="ECO:0000256" key="2">
    <source>
        <dbReference type="ARBA" id="ARBA00022803"/>
    </source>
</evidence>
<reference evidence="8 9" key="1">
    <citation type="submission" date="2014-09" db="EMBL/GenBank/DDBJ databases">
        <title>Genome sequences of Lysobacter dokdonensis DS-58.</title>
        <authorList>
            <person name="Kim J.F."/>
            <person name="Kwak M.-J."/>
        </authorList>
    </citation>
    <scope>NUCLEOTIDE SEQUENCE [LARGE SCALE GENOMIC DNA]</scope>
    <source>
        <strain evidence="8 9">DS-58</strain>
    </source>
</reference>
<keyword evidence="2 4" id="KW-0802">TPR repeat</keyword>
<dbReference type="InterPro" id="IPR019734">
    <property type="entry name" value="TPR_rpt"/>
</dbReference>
<dbReference type="InterPro" id="IPR001867">
    <property type="entry name" value="OmpR/PhoB-type_DNA-bd"/>
</dbReference>
<dbReference type="InterPro" id="IPR036388">
    <property type="entry name" value="WH-like_DNA-bd_sf"/>
</dbReference>
<dbReference type="CDD" id="cd00383">
    <property type="entry name" value="trans_reg_C"/>
    <property type="match status" value="1"/>
</dbReference>
<dbReference type="Proteomes" id="UP000030518">
    <property type="component" value="Unassembled WGS sequence"/>
</dbReference>
<feature type="transmembrane region" description="Helical" evidence="6">
    <location>
        <begin position="124"/>
        <end position="143"/>
    </location>
</feature>
<dbReference type="GO" id="GO:0003677">
    <property type="term" value="F:DNA binding"/>
    <property type="evidence" value="ECO:0007669"/>
    <property type="project" value="UniProtKB-UniRule"/>
</dbReference>
<dbReference type="SUPFAM" id="SSF46894">
    <property type="entry name" value="C-terminal effector domain of the bipartite response regulators"/>
    <property type="match status" value="1"/>
</dbReference>
<evidence type="ECO:0000256" key="4">
    <source>
        <dbReference type="PROSITE-ProRule" id="PRU00339"/>
    </source>
</evidence>
<dbReference type="Gene3D" id="1.25.40.10">
    <property type="entry name" value="Tetratricopeptide repeat domain"/>
    <property type="match status" value="2"/>
</dbReference>
<dbReference type="Gene3D" id="1.10.10.10">
    <property type="entry name" value="Winged helix-like DNA-binding domain superfamily/Winged helix DNA-binding domain"/>
    <property type="match status" value="1"/>
</dbReference>
<dbReference type="PATRIC" id="fig|1300345.3.peg.532"/>
<dbReference type="GO" id="GO:0006355">
    <property type="term" value="P:regulation of DNA-templated transcription"/>
    <property type="evidence" value="ECO:0007669"/>
    <property type="project" value="InterPro"/>
</dbReference>
<dbReference type="GO" id="GO:0000160">
    <property type="term" value="P:phosphorelay signal transduction system"/>
    <property type="evidence" value="ECO:0007669"/>
    <property type="project" value="InterPro"/>
</dbReference>
<dbReference type="RefSeq" id="WP_036165309.1">
    <property type="nucleotide sequence ID" value="NZ_JRKJ01000002.1"/>
</dbReference>
<organism evidence="8 9">
    <name type="scientific">Lysobacter dokdonensis DS-58</name>
    <dbReference type="NCBI Taxonomy" id="1300345"/>
    <lineage>
        <taxon>Bacteria</taxon>
        <taxon>Pseudomonadati</taxon>
        <taxon>Pseudomonadota</taxon>
        <taxon>Gammaproteobacteria</taxon>
        <taxon>Lysobacterales</taxon>
        <taxon>Lysobacteraceae</taxon>
        <taxon>Noviluteimonas</taxon>
    </lineage>
</organism>
<evidence type="ECO:0000256" key="3">
    <source>
        <dbReference type="ARBA" id="ARBA00023125"/>
    </source>
</evidence>
<evidence type="ECO:0000313" key="9">
    <source>
        <dbReference type="Proteomes" id="UP000030518"/>
    </source>
</evidence>
<dbReference type="PANTHER" id="PTHR45586">
    <property type="entry name" value="TPR REPEAT-CONTAINING PROTEIN PA4667"/>
    <property type="match status" value="1"/>
</dbReference>
<dbReference type="InterPro" id="IPR051012">
    <property type="entry name" value="CellSynth/LPSAsmb/PSIAsmb"/>
</dbReference>
<dbReference type="InterPro" id="IPR016032">
    <property type="entry name" value="Sig_transdc_resp-reg_C-effctor"/>
</dbReference>
<dbReference type="OrthoDB" id="1971692at2"/>
<evidence type="ECO:0000313" key="8">
    <source>
        <dbReference type="EMBL" id="KGQ20693.1"/>
    </source>
</evidence>